<dbReference type="EMBL" id="BMYS01000002">
    <property type="protein sequence ID" value="GGW78932.1"/>
    <property type="molecule type" value="Genomic_DNA"/>
</dbReference>
<reference evidence="4" key="2">
    <citation type="submission" date="2020-09" db="EMBL/GenBank/DDBJ databases">
        <authorList>
            <person name="Sun Q."/>
            <person name="Kim S."/>
        </authorList>
    </citation>
    <scope>NUCLEOTIDE SEQUENCE</scope>
    <source>
        <strain evidence="4">KCTC 23732</strain>
    </source>
</reference>
<sequence>MARRTEAAFMQQLTELLVTEGISKLTIADIAGRLKCSRRRIYQIAPAKEELFIHICREVFNSQLEHGFAKANKESEPTKIIKAYLTATLNTSGISKACLIDLEATEQGRKLFDDYQLARVRGLEGIIEEGIKQQVFASQHPRLVSEAILGAAHRLRNPVFLEETGMRIGDAFDQFYRLVLEGLLKRND</sequence>
<proteinExistence type="predicted"/>
<dbReference type="InterPro" id="IPR050109">
    <property type="entry name" value="HTH-type_TetR-like_transc_reg"/>
</dbReference>
<dbReference type="GO" id="GO:0003700">
    <property type="term" value="F:DNA-binding transcription factor activity"/>
    <property type="evidence" value="ECO:0007669"/>
    <property type="project" value="TreeGrafter"/>
</dbReference>
<dbReference type="InterPro" id="IPR036271">
    <property type="entry name" value="Tet_transcr_reg_TetR-rel_C_sf"/>
</dbReference>
<dbReference type="AlphaFoldDB" id="A0A918JJI3"/>
<dbReference type="PANTHER" id="PTHR30055:SF234">
    <property type="entry name" value="HTH-TYPE TRANSCRIPTIONAL REGULATOR BETI"/>
    <property type="match status" value="1"/>
</dbReference>
<evidence type="ECO:0000256" key="2">
    <source>
        <dbReference type="ARBA" id="ARBA00023125"/>
    </source>
</evidence>
<name>A0A918JJI3_9BURK</name>
<evidence type="ECO:0000313" key="4">
    <source>
        <dbReference type="EMBL" id="GGW78932.1"/>
    </source>
</evidence>
<keyword evidence="3" id="KW-0804">Transcription</keyword>
<dbReference type="SUPFAM" id="SSF46689">
    <property type="entry name" value="Homeodomain-like"/>
    <property type="match status" value="1"/>
</dbReference>
<keyword evidence="1" id="KW-0805">Transcription regulation</keyword>
<evidence type="ECO:0000313" key="5">
    <source>
        <dbReference type="Proteomes" id="UP000608345"/>
    </source>
</evidence>
<accession>A0A918JJI3</accession>
<gene>
    <name evidence="4" type="ORF">GCM10011450_06090</name>
</gene>
<evidence type="ECO:0000256" key="3">
    <source>
        <dbReference type="ARBA" id="ARBA00023163"/>
    </source>
</evidence>
<keyword evidence="2" id="KW-0238">DNA-binding</keyword>
<dbReference type="SUPFAM" id="SSF48498">
    <property type="entry name" value="Tetracyclin repressor-like, C-terminal domain"/>
    <property type="match status" value="1"/>
</dbReference>
<protein>
    <submittedName>
        <fullName evidence="4">TetR family transcriptional regulator</fullName>
    </submittedName>
</protein>
<evidence type="ECO:0000256" key="1">
    <source>
        <dbReference type="ARBA" id="ARBA00023015"/>
    </source>
</evidence>
<dbReference type="GO" id="GO:0000976">
    <property type="term" value="F:transcription cis-regulatory region binding"/>
    <property type="evidence" value="ECO:0007669"/>
    <property type="project" value="TreeGrafter"/>
</dbReference>
<dbReference type="RefSeq" id="WP_189383969.1">
    <property type="nucleotide sequence ID" value="NZ_BAABFY010000057.1"/>
</dbReference>
<keyword evidence="5" id="KW-1185">Reference proteome</keyword>
<dbReference type="InterPro" id="IPR009057">
    <property type="entry name" value="Homeodomain-like_sf"/>
</dbReference>
<comment type="caution">
    <text evidence="4">The sequence shown here is derived from an EMBL/GenBank/DDBJ whole genome shotgun (WGS) entry which is preliminary data.</text>
</comment>
<dbReference type="PANTHER" id="PTHR30055">
    <property type="entry name" value="HTH-TYPE TRANSCRIPTIONAL REGULATOR RUTR"/>
    <property type="match status" value="1"/>
</dbReference>
<dbReference type="Gene3D" id="1.10.357.10">
    <property type="entry name" value="Tetracycline Repressor, domain 2"/>
    <property type="match status" value="1"/>
</dbReference>
<dbReference type="Proteomes" id="UP000608345">
    <property type="component" value="Unassembled WGS sequence"/>
</dbReference>
<organism evidence="4 5">
    <name type="scientific">Advenella faeciporci</name>
    <dbReference type="NCBI Taxonomy" id="797535"/>
    <lineage>
        <taxon>Bacteria</taxon>
        <taxon>Pseudomonadati</taxon>
        <taxon>Pseudomonadota</taxon>
        <taxon>Betaproteobacteria</taxon>
        <taxon>Burkholderiales</taxon>
        <taxon>Alcaligenaceae</taxon>
    </lineage>
</organism>
<reference evidence="4" key="1">
    <citation type="journal article" date="2014" name="Int. J. Syst. Evol. Microbiol.">
        <title>Complete genome sequence of Corynebacterium casei LMG S-19264T (=DSM 44701T), isolated from a smear-ripened cheese.</title>
        <authorList>
            <consortium name="US DOE Joint Genome Institute (JGI-PGF)"/>
            <person name="Walter F."/>
            <person name="Albersmeier A."/>
            <person name="Kalinowski J."/>
            <person name="Ruckert C."/>
        </authorList>
    </citation>
    <scope>NUCLEOTIDE SEQUENCE</scope>
    <source>
        <strain evidence="4">KCTC 23732</strain>
    </source>
</reference>
<dbReference type="Gene3D" id="1.10.10.60">
    <property type="entry name" value="Homeodomain-like"/>
    <property type="match status" value="1"/>
</dbReference>